<dbReference type="PANTHER" id="PTHR30353">
    <property type="entry name" value="INNER MEMBRANE PROTEIN DEDA-RELATED"/>
    <property type="match status" value="1"/>
</dbReference>
<dbReference type="Pfam" id="PF14067">
    <property type="entry name" value="LssY_C"/>
    <property type="match status" value="1"/>
</dbReference>
<keyword evidence="5 6" id="KW-0472">Membrane</keyword>
<feature type="transmembrane region" description="Helical" evidence="6">
    <location>
        <begin position="144"/>
        <end position="161"/>
    </location>
</feature>
<reference evidence="9" key="1">
    <citation type="submission" date="2018-06" db="EMBL/GenBank/DDBJ databases">
        <authorList>
            <person name="Zhirakovskaya E."/>
        </authorList>
    </citation>
    <scope>NUCLEOTIDE SEQUENCE</scope>
</reference>
<dbReference type="InterPro" id="IPR025902">
    <property type="entry name" value="LssY-like-C_dom"/>
</dbReference>
<proteinExistence type="predicted"/>
<protein>
    <submittedName>
        <fullName evidence="9">DedA protein</fullName>
    </submittedName>
</protein>
<dbReference type="InterPro" id="IPR032818">
    <property type="entry name" value="DedA-like"/>
</dbReference>
<keyword evidence="3 6" id="KW-0812">Transmembrane</keyword>
<keyword evidence="4 6" id="KW-1133">Transmembrane helix</keyword>
<evidence type="ECO:0000313" key="9">
    <source>
        <dbReference type="EMBL" id="VAX10291.1"/>
    </source>
</evidence>
<feature type="transmembrane region" description="Helical" evidence="6">
    <location>
        <begin position="33"/>
        <end position="56"/>
    </location>
</feature>
<feature type="transmembrane region" description="Helical" evidence="6">
    <location>
        <begin position="6"/>
        <end position="26"/>
    </location>
</feature>
<feature type="transmembrane region" description="Helical" evidence="6">
    <location>
        <begin position="181"/>
        <end position="205"/>
    </location>
</feature>
<dbReference type="Pfam" id="PF09335">
    <property type="entry name" value="VTT_dom"/>
    <property type="match status" value="1"/>
</dbReference>
<feature type="transmembrane region" description="Helical" evidence="6">
    <location>
        <begin position="244"/>
        <end position="265"/>
    </location>
</feature>
<dbReference type="GO" id="GO:0005886">
    <property type="term" value="C:plasma membrane"/>
    <property type="evidence" value="ECO:0007669"/>
    <property type="project" value="UniProtKB-SubCell"/>
</dbReference>
<dbReference type="EMBL" id="UOFY01000047">
    <property type="protein sequence ID" value="VAX10291.1"/>
    <property type="molecule type" value="Genomic_DNA"/>
</dbReference>
<keyword evidence="2" id="KW-1003">Cell membrane</keyword>
<evidence type="ECO:0000256" key="1">
    <source>
        <dbReference type="ARBA" id="ARBA00004651"/>
    </source>
</evidence>
<feature type="transmembrane region" description="Helical" evidence="6">
    <location>
        <begin position="405"/>
        <end position="426"/>
    </location>
</feature>
<feature type="domain" description="VTT" evidence="7">
    <location>
        <begin position="41"/>
        <end position="164"/>
    </location>
</feature>
<dbReference type="AlphaFoldDB" id="A0A3B1B7Q8"/>
<feature type="transmembrane region" description="Helical" evidence="6">
    <location>
        <begin position="326"/>
        <end position="345"/>
    </location>
</feature>
<feature type="transmembrane region" description="Helical" evidence="6">
    <location>
        <begin position="292"/>
        <end position="314"/>
    </location>
</feature>
<evidence type="ECO:0000259" key="8">
    <source>
        <dbReference type="Pfam" id="PF14067"/>
    </source>
</evidence>
<gene>
    <name evidence="9" type="ORF">MNBD_GAMMA25-65</name>
</gene>
<dbReference type="PANTHER" id="PTHR30353:SF15">
    <property type="entry name" value="INNER MEMBRANE PROTEIN YABI"/>
    <property type="match status" value="1"/>
</dbReference>
<organism evidence="9">
    <name type="scientific">hydrothermal vent metagenome</name>
    <dbReference type="NCBI Taxonomy" id="652676"/>
    <lineage>
        <taxon>unclassified sequences</taxon>
        <taxon>metagenomes</taxon>
        <taxon>ecological metagenomes</taxon>
    </lineage>
</organism>
<evidence type="ECO:0000256" key="3">
    <source>
        <dbReference type="ARBA" id="ARBA00022692"/>
    </source>
</evidence>
<feature type="transmembrane region" description="Helical" evidence="6">
    <location>
        <begin position="351"/>
        <end position="370"/>
    </location>
</feature>
<feature type="transmembrane region" description="Helical" evidence="6">
    <location>
        <begin position="442"/>
        <end position="461"/>
    </location>
</feature>
<evidence type="ECO:0000256" key="4">
    <source>
        <dbReference type="ARBA" id="ARBA00022989"/>
    </source>
</evidence>
<evidence type="ECO:0000256" key="2">
    <source>
        <dbReference type="ARBA" id="ARBA00022475"/>
    </source>
</evidence>
<comment type="subcellular location">
    <subcellularLocation>
        <location evidence="1">Cell membrane</location>
        <topology evidence="1">Multi-pass membrane protein</topology>
    </subcellularLocation>
</comment>
<feature type="transmembrane region" description="Helical" evidence="6">
    <location>
        <begin position="382"/>
        <end position="399"/>
    </location>
</feature>
<sequence length="653" mass="74113">MLADNLNALLVWLELHPLSALLFVFLVAFSESLLIVGLIMPGAALMLGFGALIALGALQAEAVLIAAILGAISGDGLSYWLGWHYKQALKTRWPFAAYPSLFQQGEKFFHRHGGKSVMLGRFIGPLRPVVPAIAGMLAMSRSRFIIINIISACLWAPLYLLPGYLFGLSVEVASEFAGRFLLLFAMLIGLIWFIVFFLRQLYLLLLPYSDRFFSRLIIWSRQHPLAGEIPAAIINPKHHEVRGLSLLALILLLSTSLLIFLYEAIDIPLFSNSSLLIQNAILELHNPPFDKMMLALAQLATPAPALLSAGIILLALSLQHFQQHTLFIRHLLAVPVFPMLLMLLPESSHSLFSPAVILAISIYGFLFIALTHEINNRWRIHIYTFGTSLFILIMLARFYPGQISLLQLLTEVALISILVSALGIAYRRHHLQSHPEFKQQRLLIILFLVPGLYLLIVPASSTPAYKHEIKQSMTVLDWLDNGWRSLDSYRHDLRDNYRFPMNLQWAGSLSLIQTALTEQGWQHVDTRLMQYFNWFKTSATLIQLPIPPHVHNGHYETLAMMKYSETKNEIQIIRFWPAPYQLINVSKEQHPLWLGSVSHLQTINQFGIRYLRSRQNFSLSPQQIGLQKNERIIVKQRKEKAGWDGKVLLILEP</sequence>
<evidence type="ECO:0000256" key="5">
    <source>
        <dbReference type="ARBA" id="ARBA00023136"/>
    </source>
</evidence>
<evidence type="ECO:0000256" key="6">
    <source>
        <dbReference type="SAM" id="Phobius"/>
    </source>
</evidence>
<name>A0A3B1B7Q8_9ZZZZ</name>
<evidence type="ECO:0000259" key="7">
    <source>
        <dbReference type="Pfam" id="PF09335"/>
    </source>
</evidence>
<accession>A0A3B1B7Q8</accession>
<feature type="transmembrane region" description="Helical" evidence="6">
    <location>
        <begin position="62"/>
        <end position="82"/>
    </location>
</feature>
<dbReference type="InterPro" id="IPR032816">
    <property type="entry name" value="VTT_dom"/>
</dbReference>
<feature type="domain" description="LssY-like C-terminal" evidence="8">
    <location>
        <begin position="486"/>
        <end position="602"/>
    </location>
</feature>